<feature type="compositionally biased region" description="Basic and acidic residues" evidence="2">
    <location>
        <begin position="80"/>
        <end position="91"/>
    </location>
</feature>
<feature type="region of interest" description="Disordered" evidence="2">
    <location>
        <begin position="1"/>
        <end position="24"/>
    </location>
</feature>
<evidence type="ECO:0000313" key="3">
    <source>
        <dbReference type="EMBL" id="TPW77841.1"/>
    </source>
</evidence>
<dbReference type="Proteomes" id="UP000316252">
    <property type="component" value="Unassembled WGS sequence"/>
</dbReference>
<comment type="similarity">
    <text evidence="1">Belongs to the WXG100 family.</text>
</comment>
<dbReference type="Pfam" id="PF06013">
    <property type="entry name" value="WXG100"/>
    <property type="match status" value="1"/>
</dbReference>
<sequence length="105" mass="11478">MADKISATEGALRDGAEAARRAHDDVTATVRRIQGHLDTLQGAWVGDAAKSHDQLMQRWNADVQKLQNTLAHFEESLRATERDQAATEESHQQTIKGLGSLMGGQ</sequence>
<evidence type="ECO:0000256" key="2">
    <source>
        <dbReference type="SAM" id="MobiDB-lite"/>
    </source>
</evidence>
<organism evidence="3 4">
    <name type="scientific">Schumannella soli</name>
    <dbReference type="NCBI Taxonomy" id="2590779"/>
    <lineage>
        <taxon>Bacteria</taxon>
        <taxon>Bacillati</taxon>
        <taxon>Actinomycetota</taxon>
        <taxon>Actinomycetes</taxon>
        <taxon>Micrococcales</taxon>
        <taxon>Microbacteriaceae</taxon>
        <taxon>Schumannella</taxon>
    </lineage>
</organism>
<accession>A0A506XYJ4</accession>
<dbReference type="Gene3D" id="1.10.287.1060">
    <property type="entry name" value="ESAT-6-like"/>
    <property type="match status" value="1"/>
</dbReference>
<dbReference type="AlphaFoldDB" id="A0A506XYJ4"/>
<dbReference type="EMBL" id="VHQG01000001">
    <property type="protein sequence ID" value="TPW77841.1"/>
    <property type="molecule type" value="Genomic_DNA"/>
</dbReference>
<evidence type="ECO:0000313" key="4">
    <source>
        <dbReference type="Proteomes" id="UP000316252"/>
    </source>
</evidence>
<proteinExistence type="inferred from homology"/>
<protein>
    <recommendedName>
        <fullName evidence="1">ESAT-6-like protein</fullName>
    </recommendedName>
</protein>
<feature type="region of interest" description="Disordered" evidence="2">
    <location>
        <begin position="80"/>
        <end position="105"/>
    </location>
</feature>
<dbReference type="OrthoDB" id="3253863at2"/>
<comment type="caution">
    <text evidence="3">The sequence shown here is derived from an EMBL/GenBank/DDBJ whole genome shotgun (WGS) entry which is preliminary data.</text>
</comment>
<dbReference type="InterPro" id="IPR010310">
    <property type="entry name" value="T7SS_ESAT-6-like"/>
</dbReference>
<dbReference type="InterPro" id="IPR036689">
    <property type="entry name" value="ESAT-6-like_sf"/>
</dbReference>
<reference evidence="3 4" key="1">
    <citation type="submission" date="2019-06" db="EMBL/GenBank/DDBJ databases">
        <authorList>
            <person name="Li F."/>
        </authorList>
    </citation>
    <scope>NUCLEOTIDE SEQUENCE [LARGE SCALE GENOMIC DNA]</scope>
    <source>
        <strain evidence="3 4">10F1D-1</strain>
    </source>
</reference>
<gene>
    <name evidence="3" type="ORF">FJ657_04125</name>
</gene>
<dbReference type="RefSeq" id="WP_141162366.1">
    <property type="nucleotide sequence ID" value="NZ_VHQG01000001.1"/>
</dbReference>
<evidence type="ECO:0000256" key="1">
    <source>
        <dbReference type="RuleBase" id="RU362001"/>
    </source>
</evidence>
<keyword evidence="4" id="KW-1185">Reference proteome</keyword>
<name>A0A506XYJ4_9MICO</name>
<feature type="compositionally biased region" description="Basic and acidic residues" evidence="2">
    <location>
        <begin position="11"/>
        <end position="24"/>
    </location>
</feature>
<dbReference type="SUPFAM" id="SSF140453">
    <property type="entry name" value="EsxAB dimer-like"/>
    <property type="match status" value="1"/>
</dbReference>
<dbReference type="NCBIfam" id="TIGR03930">
    <property type="entry name" value="WXG100_ESAT6"/>
    <property type="match status" value="1"/>
</dbReference>